<name>A0A1J0A592_9ENTE</name>
<dbReference type="AlphaFoldDB" id="A0A1J0A592"/>
<evidence type="ECO:0000313" key="2">
    <source>
        <dbReference type="Proteomes" id="UP000191200"/>
    </source>
</evidence>
<gene>
    <name evidence="1" type="ORF">BHY08_04105</name>
</gene>
<evidence type="ECO:0000313" key="1">
    <source>
        <dbReference type="EMBL" id="APB31081.1"/>
    </source>
</evidence>
<accession>A0A1J0A592</accession>
<keyword evidence="2" id="KW-1185">Reference proteome</keyword>
<sequence length="78" mass="8895">MLPKQIEGTLPRENSETLNSFAEKVSGEMPKISVTFSELTREYEAVTYGVRKDVTISKNQKNNILDLSKYLIKTKKNT</sequence>
<reference evidence="1 2" key="1">
    <citation type="submission" date="2016-09" db="EMBL/GenBank/DDBJ databases">
        <title>Vagococcus teuberi sp. nov., isolated from the Malian artisanal sour milk fene.</title>
        <authorList>
            <person name="Wullschleger S."/>
            <person name="Seifert C."/>
            <person name="Baumgartner S."/>
            <person name="Lacroix C."/>
            <person name="Bonfoh B."/>
            <person name="Stevens M.J."/>
            <person name="Meile L."/>
        </authorList>
    </citation>
    <scope>NUCLEOTIDE SEQUENCE [LARGE SCALE GENOMIC DNA]</scope>
    <source>
        <strain evidence="1 2">DSM 21459</strain>
    </source>
</reference>
<dbReference type="KEGG" id="vte:BHY08_04105"/>
<proteinExistence type="predicted"/>
<dbReference type="RefSeq" id="WP_071456667.1">
    <property type="nucleotide sequence ID" value="NZ_CP017267.1"/>
</dbReference>
<organism evidence="1 2">
    <name type="scientific">Vagococcus teuberi</name>
    <dbReference type="NCBI Taxonomy" id="519472"/>
    <lineage>
        <taxon>Bacteria</taxon>
        <taxon>Bacillati</taxon>
        <taxon>Bacillota</taxon>
        <taxon>Bacilli</taxon>
        <taxon>Lactobacillales</taxon>
        <taxon>Enterococcaceae</taxon>
        <taxon>Vagococcus</taxon>
    </lineage>
</organism>
<protein>
    <submittedName>
        <fullName evidence="1">Uncharacterized protein</fullName>
    </submittedName>
</protein>
<dbReference type="EMBL" id="CP017267">
    <property type="protein sequence ID" value="APB31081.1"/>
    <property type="molecule type" value="Genomic_DNA"/>
</dbReference>
<dbReference type="Proteomes" id="UP000191200">
    <property type="component" value="Chromosome"/>
</dbReference>